<dbReference type="InterPro" id="IPR056743">
    <property type="entry name" value="TRM5-TYW2-like_MTfase"/>
</dbReference>
<dbReference type="InterPro" id="IPR032675">
    <property type="entry name" value="LRR_dom_sf"/>
</dbReference>
<dbReference type="Proteomes" id="UP000005239">
    <property type="component" value="Unassembled WGS sequence"/>
</dbReference>
<dbReference type="GO" id="GO:0005634">
    <property type="term" value="C:nucleus"/>
    <property type="evidence" value="ECO:0007669"/>
    <property type="project" value="UniProtKB-SubCell"/>
</dbReference>
<comment type="catalytic activity">
    <reaction evidence="10 11">
        <text>guanosine(37) in tRNA + S-adenosyl-L-methionine = N(1)-methylguanosine(37) in tRNA + S-adenosyl-L-homocysteine + H(+)</text>
        <dbReference type="Rhea" id="RHEA:36899"/>
        <dbReference type="Rhea" id="RHEA-COMP:10145"/>
        <dbReference type="Rhea" id="RHEA-COMP:10147"/>
        <dbReference type="ChEBI" id="CHEBI:15378"/>
        <dbReference type="ChEBI" id="CHEBI:57856"/>
        <dbReference type="ChEBI" id="CHEBI:59789"/>
        <dbReference type="ChEBI" id="CHEBI:73542"/>
        <dbReference type="ChEBI" id="CHEBI:74269"/>
        <dbReference type="EC" id="2.1.1.228"/>
    </reaction>
</comment>
<evidence type="ECO:0000256" key="9">
    <source>
        <dbReference type="ARBA" id="ARBA00045951"/>
    </source>
</evidence>
<evidence type="ECO:0000256" key="11">
    <source>
        <dbReference type="HAMAP-Rule" id="MF_03152"/>
    </source>
</evidence>
<dbReference type="EC" id="2.1.1.228" evidence="11"/>
<evidence type="ECO:0000256" key="4">
    <source>
        <dbReference type="ARBA" id="ARBA00022679"/>
    </source>
</evidence>
<name>A0A2A6CSH3_PRIPA</name>
<dbReference type="InterPro" id="IPR025792">
    <property type="entry name" value="tRNA_Gua_MeTrfase_euk"/>
</dbReference>
<dbReference type="GO" id="GO:0052906">
    <property type="term" value="F:tRNA (guanine(37)-N1)-methyltransferase activity"/>
    <property type="evidence" value="ECO:0007669"/>
    <property type="project" value="UniProtKB-UniRule"/>
</dbReference>
<reference evidence="13" key="1">
    <citation type="journal article" date="2008" name="Nat. Genet.">
        <title>The Pristionchus pacificus genome provides a unique perspective on nematode lifestyle and parasitism.</title>
        <authorList>
            <person name="Dieterich C."/>
            <person name="Clifton S.W."/>
            <person name="Schuster L.N."/>
            <person name="Chinwalla A."/>
            <person name="Delehaunty K."/>
            <person name="Dinkelacker I."/>
            <person name="Fulton L."/>
            <person name="Fulton R."/>
            <person name="Godfrey J."/>
            <person name="Minx P."/>
            <person name="Mitreva M."/>
            <person name="Roeseler W."/>
            <person name="Tian H."/>
            <person name="Witte H."/>
            <person name="Yang S.P."/>
            <person name="Wilson R.K."/>
            <person name="Sommer R.J."/>
        </authorList>
    </citation>
    <scope>NUCLEOTIDE SEQUENCE [LARGE SCALE GENOMIC DNA]</scope>
    <source>
        <strain evidence="13">PS312</strain>
    </source>
</reference>
<dbReference type="Pfam" id="PF02475">
    <property type="entry name" value="TRM5-TYW2_MTfase"/>
    <property type="match status" value="1"/>
</dbReference>
<dbReference type="SUPFAM" id="SSF53335">
    <property type="entry name" value="S-adenosyl-L-methionine-dependent methyltransferases"/>
    <property type="match status" value="1"/>
</dbReference>
<feature type="binding site" evidence="11">
    <location>
        <position position="421"/>
    </location>
    <ligand>
        <name>S-adenosyl-L-methionine</name>
        <dbReference type="ChEBI" id="CHEBI:59789"/>
    </ligand>
</feature>
<feature type="binding site" evidence="11">
    <location>
        <begin position="388"/>
        <end position="389"/>
    </location>
    <ligand>
        <name>S-adenosyl-L-methionine</name>
        <dbReference type="ChEBI" id="CHEBI:59789"/>
    </ligand>
</feature>
<keyword evidence="8 11" id="KW-0539">Nucleus</keyword>
<dbReference type="FunFam" id="3.40.50.150:FF:000423">
    <property type="entry name" value="tRNA (guanine(37)-N1)-methyltransferase"/>
    <property type="match status" value="1"/>
</dbReference>
<dbReference type="AlphaFoldDB" id="A0A2A6CSH3"/>
<accession>A0A2A6CSH3</accession>
<dbReference type="PROSITE" id="PS51684">
    <property type="entry name" value="SAM_MT_TRM5_TYW2"/>
    <property type="match status" value="1"/>
</dbReference>
<dbReference type="PANTHER" id="PTHR23245:SF36">
    <property type="entry name" value="TRNA (GUANINE(37)-N1)-METHYLTRANSFERASE"/>
    <property type="match status" value="1"/>
</dbReference>
<dbReference type="GO" id="GO:0005737">
    <property type="term" value="C:cytoplasm"/>
    <property type="evidence" value="ECO:0000318"/>
    <property type="project" value="GO_Central"/>
</dbReference>
<keyword evidence="2 11" id="KW-0963">Cytoplasm</keyword>
<comment type="function">
    <text evidence="9">Involved in mitochondrial tRNA methylation. Specifically methylates the N1 position of guanosine-37 in various tRNAs. Methylation is not dependent on the nature of the nucleoside 5' of the target nucleoside. This is the first step in the biosynthesis of wybutosine (yW), a modified base adjacent to the anticodon of tRNAs and required for accurate decoding.</text>
</comment>
<evidence type="ECO:0000256" key="2">
    <source>
        <dbReference type="ARBA" id="ARBA00022490"/>
    </source>
</evidence>
<feature type="binding site" evidence="11">
    <location>
        <begin position="359"/>
        <end position="360"/>
    </location>
    <ligand>
        <name>S-adenosyl-L-methionine</name>
        <dbReference type="ChEBI" id="CHEBI:59789"/>
    </ligand>
</feature>
<keyword evidence="5 11" id="KW-0949">S-adenosyl-L-methionine</keyword>
<gene>
    <name evidence="12" type="primary">WBGene00108640</name>
</gene>
<comment type="function">
    <text evidence="11">Specifically methylates the N1 position of guanosine-37 in various cytoplasmic and mitochondrial tRNAs. Methylation is not dependent on the nature of the nucleoside 5' of the target nucleoside. This is the first step in the biosynthesis of wybutosine (yW), a modified base adjacent to the anticodon of tRNAs and required for accurate decoding.</text>
</comment>
<dbReference type="Gene3D" id="3.80.10.10">
    <property type="entry name" value="Ribonuclease Inhibitor"/>
    <property type="match status" value="1"/>
</dbReference>
<evidence type="ECO:0000313" key="13">
    <source>
        <dbReference type="Proteomes" id="UP000005239"/>
    </source>
</evidence>
<sequence>RNEELRNSTKIVFDVTSSGANGGSRTKMSMLTVISIPQNPDSESFRESTFLSCARTCSTLSQTASCLLCSRFCRLFARSAHVSVMTVTAAASEAAGTSSCIQIPAGVRGMKVLDRDQFRASFKFPVLAVEPKEVGRLRGCLTKYTIKQFGKRIKPIMDTPDKQSKLFVLNPDVVNSDETRQAVLEAVGGATGNAQREITETEYSLGFDEWDQRAIFRAVLPEGLEFSSFTQTGHLVHCNLVDELVEYGKIIGEILLAKNATCRTVVNKPDMISNTFRTFDVDLLAGEPNYVVDTIEDGVKYRMDFTKVFWNSRLSHEHARVIRQLSPTSLVFDACAGIGPFVIPAARKHKALQVIYSNDLNPESVRWLKENMKINGLSESGISVFNQDAAAFIRGPVAECIRKHESLPSSALPEAAHIIMNLPALAVTFLPALRGMLHMSSLQQGGEEAAADATPAAAAQPFPVIVYCYLFAKAHEDVPPEWYATRAREMVEEQLQWEGGVEIRNAHRVRTVSSRKEMFCMEIVVPWELMREERKEMLPRSVQQVCCCSSGRAAAGSRLQQGGRTQQTRWIASFPSFRVASLRRIIAEKTSNKFNESRVHEIGPDLAALEWLMECGATKVDMTDGASIGSQREMRAYLARKMDPVESSIASSPSLPSALSPFRSTLAHGDTAFLKKWPNAPNGAHLLNVDASDSAIANEGFKYLREVRSLRKLKLNFCDYFGDEALRELAGGRPARTLEDIEIVLNPSVSDGAVYWLAKMTALRRAHFYFLPYVANRTAFIRAIKMAVPRCTVTFPEAINIGYGYDEKELEGKKK</sequence>
<evidence type="ECO:0000313" key="12">
    <source>
        <dbReference type="EnsemblMetazoa" id="PPA19086.1"/>
    </source>
</evidence>
<dbReference type="InterPro" id="IPR029063">
    <property type="entry name" value="SAM-dependent_MTases_sf"/>
</dbReference>
<evidence type="ECO:0000256" key="1">
    <source>
        <dbReference type="ARBA" id="ARBA00009775"/>
    </source>
</evidence>
<evidence type="ECO:0000256" key="6">
    <source>
        <dbReference type="ARBA" id="ARBA00022694"/>
    </source>
</evidence>
<dbReference type="GO" id="GO:0002939">
    <property type="term" value="P:tRNA N1-guanine methylation"/>
    <property type="evidence" value="ECO:0000318"/>
    <property type="project" value="GO_Central"/>
</dbReference>
<dbReference type="Gene3D" id="3.30.300.110">
    <property type="entry name" value="Met-10+ protein-like domains"/>
    <property type="match status" value="1"/>
</dbReference>
<dbReference type="PANTHER" id="PTHR23245">
    <property type="entry name" value="TRNA METHYLTRANSFERASE"/>
    <property type="match status" value="1"/>
</dbReference>
<comment type="subunit">
    <text evidence="11">Monomer.</text>
</comment>
<reference evidence="12" key="2">
    <citation type="submission" date="2022-06" db="UniProtKB">
        <authorList>
            <consortium name="EnsemblMetazoa"/>
        </authorList>
    </citation>
    <scope>IDENTIFICATION</scope>
    <source>
        <strain evidence="12">PS312</strain>
    </source>
</reference>
<dbReference type="InterPro" id="IPR056744">
    <property type="entry name" value="TRM5/TYW2-like_N"/>
</dbReference>
<comment type="subcellular location">
    <subcellularLocation>
        <location evidence="11">Mitochondrion matrix</location>
    </subcellularLocation>
    <subcellularLocation>
        <location evidence="11">Nucleus</location>
    </subcellularLocation>
    <subcellularLocation>
        <location evidence="11">Cytoplasm</location>
    </subcellularLocation>
    <text evidence="11">Predominantly in the mitochondria and in the nucleus.</text>
</comment>
<comment type="similarity">
    <text evidence="1">Belongs to the class I-like SAM-binding methyltransferase superfamily. TRM5/TYW2 family.</text>
</comment>
<keyword evidence="7 11" id="KW-0496">Mitochondrion</keyword>
<keyword evidence="4 11" id="KW-0808">Transferase</keyword>
<organism evidence="12 13">
    <name type="scientific">Pristionchus pacificus</name>
    <name type="common">Parasitic nematode worm</name>
    <dbReference type="NCBI Taxonomy" id="54126"/>
    <lineage>
        <taxon>Eukaryota</taxon>
        <taxon>Metazoa</taxon>
        <taxon>Ecdysozoa</taxon>
        <taxon>Nematoda</taxon>
        <taxon>Chromadorea</taxon>
        <taxon>Rhabditida</taxon>
        <taxon>Rhabditina</taxon>
        <taxon>Diplogasteromorpha</taxon>
        <taxon>Diplogasteroidea</taxon>
        <taxon>Neodiplogasteridae</taxon>
        <taxon>Pristionchus</taxon>
    </lineage>
</organism>
<keyword evidence="3 11" id="KW-0489">Methyltransferase</keyword>
<dbReference type="Pfam" id="PF25133">
    <property type="entry name" value="TYW2_N_2"/>
    <property type="match status" value="1"/>
</dbReference>
<comment type="similarity">
    <text evidence="11">Belongs to the TRM5 / TYW2 family.</text>
</comment>
<dbReference type="GO" id="GO:0070901">
    <property type="term" value="P:mitochondrial tRNA methylation"/>
    <property type="evidence" value="ECO:0000318"/>
    <property type="project" value="GO_Central"/>
</dbReference>
<keyword evidence="6 11" id="KW-0819">tRNA processing</keyword>
<dbReference type="InterPro" id="IPR030382">
    <property type="entry name" value="MeTrfase_TRM5/TYW2"/>
</dbReference>
<evidence type="ECO:0000256" key="10">
    <source>
        <dbReference type="ARBA" id="ARBA00047783"/>
    </source>
</evidence>
<evidence type="ECO:0000256" key="8">
    <source>
        <dbReference type="ARBA" id="ARBA00023242"/>
    </source>
</evidence>
<evidence type="ECO:0000256" key="7">
    <source>
        <dbReference type="ARBA" id="ARBA00023128"/>
    </source>
</evidence>
<dbReference type="Gene3D" id="3.40.50.150">
    <property type="entry name" value="Vaccinia Virus protein VP39"/>
    <property type="match status" value="1"/>
</dbReference>
<dbReference type="GO" id="GO:0008175">
    <property type="term" value="F:tRNA methyltransferase activity"/>
    <property type="evidence" value="ECO:0000318"/>
    <property type="project" value="GO_Central"/>
</dbReference>
<accession>A0A8R1YHZ1</accession>
<keyword evidence="13" id="KW-1185">Reference proteome</keyword>
<evidence type="ECO:0000256" key="5">
    <source>
        <dbReference type="ARBA" id="ARBA00022691"/>
    </source>
</evidence>
<feature type="binding site" evidence="11">
    <location>
        <position position="318"/>
    </location>
    <ligand>
        <name>S-adenosyl-L-methionine</name>
        <dbReference type="ChEBI" id="CHEBI:59789"/>
    </ligand>
</feature>
<dbReference type="HAMAP" id="MF_03152">
    <property type="entry name" value="TRM5"/>
    <property type="match status" value="1"/>
</dbReference>
<dbReference type="FunFam" id="3.30.300.110:FF:000001">
    <property type="entry name" value="tRNA (guanine(37)-N1)-methyltransferase"/>
    <property type="match status" value="1"/>
</dbReference>
<evidence type="ECO:0000256" key="3">
    <source>
        <dbReference type="ARBA" id="ARBA00022603"/>
    </source>
</evidence>
<dbReference type="EnsemblMetazoa" id="PPA19086.1">
    <property type="protein sequence ID" value="PPA19086.1"/>
    <property type="gene ID" value="WBGene00108640"/>
</dbReference>
<proteinExistence type="inferred from homology"/>
<protein>
    <recommendedName>
        <fullName evidence="11">tRNA (guanine(37)-N1)-methyltransferase</fullName>
        <ecNumber evidence="11">2.1.1.228</ecNumber>
    </recommendedName>
    <alternativeName>
        <fullName evidence="11">M1G-methyltransferase</fullName>
    </alternativeName>
    <alternativeName>
        <fullName evidence="11">tRNA [GM37] methyltransferase</fullName>
    </alternativeName>
    <alternativeName>
        <fullName evidence="11">tRNA methyltransferase 5 homolog</fullName>
    </alternativeName>
</protein>
<dbReference type="GO" id="GO:0005759">
    <property type="term" value="C:mitochondrial matrix"/>
    <property type="evidence" value="ECO:0000318"/>
    <property type="project" value="GO_Central"/>
</dbReference>